<proteinExistence type="predicted"/>
<dbReference type="EMBL" id="CP108195">
    <property type="protein sequence ID" value="WTS11924.1"/>
    <property type="molecule type" value="Genomic_DNA"/>
</dbReference>
<evidence type="ECO:0000313" key="1">
    <source>
        <dbReference type="EMBL" id="WTS11924.1"/>
    </source>
</evidence>
<name>A0AAU1U1X4_9ACTN</name>
<evidence type="ECO:0008006" key="2">
    <source>
        <dbReference type="Google" id="ProtNLM"/>
    </source>
</evidence>
<gene>
    <name evidence="1" type="ORF">OHU69_13325</name>
</gene>
<organism evidence="1">
    <name type="scientific">Streptomyces sp. NBC_00119</name>
    <dbReference type="NCBI Taxonomy" id="2975659"/>
    <lineage>
        <taxon>Bacteria</taxon>
        <taxon>Bacillati</taxon>
        <taxon>Actinomycetota</taxon>
        <taxon>Actinomycetes</taxon>
        <taxon>Kitasatosporales</taxon>
        <taxon>Streptomycetaceae</taxon>
        <taxon>Streptomyces</taxon>
    </lineage>
</organism>
<accession>A0AAU1U1X4</accession>
<protein>
    <recommendedName>
        <fullName evidence="2">IrrE N-terminal-like domain-containing protein</fullName>
    </recommendedName>
</protein>
<sequence>MQVWTSRELEKRIRRLLRSLDVQPPLSVPDLCTALARHRGRHIELRAFPLRADGPLGAWLETPQADVIVFQRETTAHHQDHIVLHELGHILADHPGPPGGAVWEALLPGLGADAIRRALLRCSYGTKEEQEAELVATIVGEWAAILDHVTPTVQSDDLSVRRVQSALGDHAGWL</sequence>
<dbReference type="AlphaFoldDB" id="A0AAU1U1X4"/>
<reference evidence="1" key="1">
    <citation type="submission" date="2022-10" db="EMBL/GenBank/DDBJ databases">
        <title>The complete genomes of actinobacterial strains from the NBC collection.</title>
        <authorList>
            <person name="Joergensen T.S."/>
            <person name="Alvarez Arevalo M."/>
            <person name="Sterndorff E.B."/>
            <person name="Faurdal D."/>
            <person name="Vuksanovic O."/>
            <person name="Mourched A.-S."/>
            <person name="Charusanti P."/>
            <person name="Shaw S."/>
            <person name="Blin K."/>
            <person name="Weber T."/>
        </authorList>
    </citation>
    <scope>NUCLEOTIDE SEQUENCE</scope>
    <source>
        <strain evidence="1">NBC_00119</strain>
    </source>
</reference>